<name>A0A8H7NE33_BIOOC</name>
<dbReference type="EMBL" id="JADCTT010000004">
    <property type="protein sequence ID" value="KAF9754196.1"/>
    <property type="molecule type" value="Genomic_DNA"/>
</dbReference>
<sequence>MCYAGMSQDQRGPTSVEREQAKRQRELSMGPQANPHADTKASRIKPLGGWLRKEDGRERSHGDRRMGRAGDNHITTGITEGFILRFQSHLSFSSAILHDSTIFQAP</sequence>
<comment type="caution">
    <text evidence="2">The sequence shown here is derived from an EMBL/GenBank/DDBJ whole genome shotgun (WGS) entry which is preliminary data.</text>
</comment>
<proteinExistence type="predicted"/>
<dbReference type="Proteomes" id="UP000616885">
    <property type="component" value="Unassembled WGS sequence"/>
</dbReference>
<gene>
    <name evidence="2" type="ORF">IM811_012954</name>
</gene>
<accession>A0A8H7NE33</accession>
<organism evidence="2 3">
    <name type="scientific">Bionectria ochroleuca</name>
    <name type="common">Gliocladium roseum</name>
    <dbReference type="NCBI Taxonomy" id="29856"/>
    <lineage>
        <taxon>Eukaryota</taxon>
        <taxon>Fungi</taxon>
        <taxon>Dikarya</taxon>
        <taxon>Ascomycota</taxon>
        <taxon>Pezizomycotina</taxon>
        <taxon>Sordariomycetes</taxon>
        <taxon>Hypocreomycetidae</taxon>
        <taxon>Hypocreales</taxon>
        <taxon>Bionectriaceae</taxon>
        <taxon>Clonostachys</taxon>
    </lineage>
</organism>
<feature type="compositionally biased region" description="Basic and acidic residues" evidence="1">
    <location>
        <begin position="16"/>
        <end position="26"/>
    </location>
</feature>
<feature type="compositionally biased region" description="Basic and acidic residues" evidence="1">
    <location>
        <begin position="51"/>
        <end position="71"/>
    </location>
</feature>
<dbReference type="AlphaFoldDB" id="A0A8H7NE33"/>
<evidence type="ECO:0000313" key="3">
    <source>
        <dbReference type="Proteomes" id="UP000616885"/>
    </source>
</evidence>
<evidence type="ECO:0000256" key="1">
    <source>
        <dbReference type="SAM" id="MobiDB-lite"/>
    </source>
</evidence>
<reference evidence="2" key="1">
    <citation type="submission" date="2020-10" db="EMBL/GenBank/DDBJ databases">
        <title>High-Quality Genome Resource of Clonostachys rosea strain S41 by Oxford Nanopore Long-Read Sequencing.</title>
        <authorList>
            <person name="Wang H."/>
        </authorList>
    </citation>
    <scope>NUCLEOTIDE SEQUENCE</scope>
    <source>
        <strain evidence="2">S41</strain>
    </source>
</reference>
<feature type="region of interest" description="Disordered" evidence="1">
    <location>
        <begin position="1"/>
        <end position="74"/>
    </location>
</feature>
<protein>
    <submittedName>
        <fullName evidence="2">Uncharacterized protein</fullName>
    </submittedName>
</protein>
<evidence type="ECO:0000313" key="2">
    <source>
        <dbReference type="EMBL" id="KAF9754196.1"/>
    </source>
</evidence>